<dbReference type="SUPFAM" id="SSF52374">
    <property type="entry name" value="Nucleotidylyl transferase"/>
    <property type="match status" value="1"/>
</dbReference>
<keyword evidence="7" id="KW-0030">Aminoacyl-tRNA synthetase</keyword>
<dbReference type="PANTHER" id="PTHR11946">
    <property type="entry name" value="VALYL-TRNA SYNTHETASES"/>
    <property type="match status" value="1"/>
</dbReference>
<evidence type="ECO:0000256" key="3">
    <source>
        <dbReference type="ARBA" id="ARBA00022598"/>
    </source>
</evidence>
<dbReference type="GO" id="GO:0005829">
    <property type="term" value="C:cytosol"/>
    <property type="evidence" value="ECO:0007669"/>
    <property type="project" value="TreeGrafter"/>
</dbReference>
<proteinExistence type="inferred from homology"/>
<keyword evidence="9" id="KW-0472">Membrane</keyword>
<dbReference type="InterPro" id="IPR002303">
    <property type="entry name" value="Valyl-tRNA_ligase"/>
</dbReference>
<evidence type="ECO:0000256" key="4">
    <source>
        <dbReference type="ARBA" id="ARBA00022741"/>
    </source>
</evidence>
<dbReference type="EC" id="6.1.1.9" evidence="2"/>
<evidence type="ECO:0000256" key="1">
    <source>
        <dbReference type="ARBA" id="ARBA00005594"/>
    </source>
</evidence>
<protein>
    <recommendedName>
        <fullName evidence="2">valine--tRNA ligase</fullName>
        <ecNumber evidence="2">6.1.1.9</ecNumber>
    </recommendedName>
    <alternativeName>
        <fullName evidence="8">Valyl-tRNA synthetase</fullName>
    </alternativeName>
</protein>
<evidence type="ECO:0000256" key="6">
    <source>
        <dbReference type="ARBA" id="ARBA00022917"/>
    </source>
</evidence>
<dbReference type="PRINTS" id="PR00986">
    <property type="entry name" value="TRNASYNTHVAL"/>
</dbReference>
<dbReference type="InterPro" id="IPR014729">
    <property type="entry name" value="Rossmann-like_a/b/a_fold"/>
</dbReference>
<feature type="transmembrane region" description="Helical" evidence="9">
    <location>
        <begin position="449"/>
        <end position="472"/>
    </location>
</feature>
<name>A0AAW2H966_9NEOP</name>
<evidence type="ECO:0000259" key="10">
    <source>
        <dbReference type="Pfam" id="PF00133"/>
    </source>
</evidence>
<dbReference type="SUPFAM" id="SSF50677">
    <property type="entry name" value="ValRS/IleRS/LeuRS editing domain"/>
    <property type="match status" value="1"/>
</dbReference>
<organism evidence="11">
    <name type="scientific">Menopon gallinae</name>
    <name type="common">poultry shaft louse</name>
    <dbReference type="NCBI Taxonomy" id="328185"/>
    <lineage>
        <taxon>Eukaryota</taxon>
        <taxon>Metazoa</taxon>
        <taxon>Ecdysozoa</taxon>
        <taxon>Arthropoda</taxon>
        <taxon>Hexapoda</taxon>
        <taxon>Insecta</taxon>
        <taxon>Pterygota</taxon>
        <taxon>Neoptera</taxon>
        <taxon>Paraneoptera</taxon>
        <taxon>Psocodea</taxon>
        <taxon>Troctomorpha</taxon>
        <taxon>Phthiraptera</taxon>
        <taxon>Amblycera</taxon>
        <taxon>Menoponidae</taxon>
        <taxon>Menopon</taxon>
    </lineage>
</organism>
<comment type="caution">
    <text evidence="11">The sequence shown here is derived from an EMBL/GenBank/DDBJ whole genome shotgun (WGS) entry which is preliminary data.</text>
</comment>
<keyword evidence="9" id="KW-1133">Transmembrane helix</keyword>
<evidence type="ECO:0000256" key="7">
    <source>
        <dbReference type="ARBA" id="ARBA00023146"/>
    </source>
</evidence>
<dbReference type="Pfam" id="PF00133">
    <property type="entry name" value="tRNA-synt_1"/>
    <property type="match status" value="1"/>
</dbReference>
<keyword evidence="3" id="KW-0436">Ligase</keyword>
<keyword evidence="4" id="KW-0547">Nucleotide-binding</keyword>
<feature type="transmembrane region" description="Helical" evidence="9">
    <location>
        <begin position="376"/>
        <end position="396"/>
    </location>
</feature>
<dbReference type="PANTHER" id="PTHR11946:SF93">
    <property type="entry name" value="VALINE--TRNA LIGASE, CHLOROPLASTIC_MITOCHONDRIAL 2"/>
    <property type="match status" value="1"/>
</dbReference>
<dbReference type="Gene3D" id="3.90.740.10">
    <property type="entry name" value="Valyl/Leucyl/Isoleucyl-tRNA synthetase, editing domain"/>
    <property type="match status" value="1"/>
</dbReference>
<evidence type="ECO:0000313" key="11">
    <source>
        <dbReference type="EMBL" id="KAL0266230.1"/>
    </source>
</evidence>
<dbReference type="GO" id="GO:0004832">
    <property type="term" value="F:valine-tRNA ligase activity"/>
    <property type="evidence" value="ECO:0007669"/>
    <property type="project" value="UniProtKB-EC"/>
</dbReference>
<keyword evidence="9" id="KW-0812">Transmembrane</keyword>
<dbReference type="InterPro" id="IPR009008">
    <property type="entry name" value="Val/Leu/Ile-tRNA-synth_edit"/>
</dbReference>
<sequence length="480" mass="54143">MQGYDVLWQAGVDHAGIATQLVVERKLNEKGITKEKLGREGFTKEVLKWKEEAQTKIIEQIKKLGASCDFSNIAFTFSPEFNKAVNKAFVTLFKQGLIYQDYRLVNWDTKFNTAISDLEVTNKEEEGYLYYIKYQINDKEDIVIATTRPETMFGDTAIAVNPKDERYIHLIGKEATIPIINKKIPIIADDYSNMDKGSGAVKITPAHDFNDFEVAKRHNLPLIIVIDQHGKINNNGPVEFQSLTVKEARKRVIEYLEKLNCLVKVDKHIMQVPYGDRSGTVIEPLPSKQWFLDVKNMAMDAIDQVRNEVITLIPSSWKNLYFEWLNNIKPWCISRQLWWGHRIPVWYSEEVMVSGFAAIAGSVMGGYIAIGMPAQYILSSVLLTIPGSIFLAKLIYPETSNVSLKESAKLVEEKLPEEKANSIIEAISIGTYSGLKGLAPDKIKQFSKLAVKAMVAALMANILNGVIAGIMFDIQQWLAN</sequence>
<keyword evidence="5" id="KW-0067">ATP-binding</keyword>
<dbReference type="GO" id="GO:0005524">
    <property type="term" value="F:ATP binding"/>
    <property type="evidence" value="ECO:0007669"/>
    <property type="project" value="UniProtKB-KW"/>
</dbReference>
<dbReference type="GO" id="GO:0006438">
    <property type="term" value="P:valyl-tRNA aminoacylation"/>
    <property type="evidence" value="ECO:0007669"/>
    <property type="project" value="InterPro"/>
</dbReference>
<gene>
    <name evidence="11" type="ORF">PYX00_011948</name>
</gene>
<evidence type="ECO:0000256" key="5">
    <source>
        <dbReference type="ARBA" id="ARBA00022840"/>
    </source>
</evidence>
<feature type="domain" description="Aminoacyl-tRNA synthetase class Ia" evidence="10">
    <location>
        <begin position="1"/>
        <end position="350"/>
    </location>
</feature>
<dbReference type="AlphaFoldDB" id="A0AAW2H966"/>
<dbReference type="InterPro" id="IPR002300">
    <property type="entry name" value="aa-tRNA-synth_Ia"/>
</dbReference>
<reference evidence="11" key="1">
    <citation type="journal article" date="2024" name="Gigascience">
        <title>Chromosome-level genome of the poultry shaft louse Menopon gallinae provides insight into the host-switching and adaptive evolution of parasitic lice.</title>
        <authorList>
            <person name="Xu Y."/>
            <person name="Ma L."/>
            <person name="Liu S."/>
            <person name="Liang Y."/>
            <person name="Liu Q."/>
            <person name="He Z."/>
            <person name="Tian L."/>
            <person name="Duan Y."/>
            <person name="Cai W."/>
            <person name="Li H."/>
            <person name="Song F."/>
        </authorList>
    </citation>
    <scope>NUCLEOTIDE SEQUENCE</scope>
    <source>
        <strain evidence="11">Cailab_2023a</strain>
    </source>
</reference>
<evidence type="ECO:0000256" key="9">
    <source>
        <dbReference type="SAM" id="Phobius"/>
    </source>
</evidence>
<dbReference type="GO" id="GO:0002161">
    <property type="term" value="F:aminoacyl-tRNA deacylase activity"/>
    <property type="evidence" value="ECO:0007669"/>
    <property type="project" value="InterPro"/>
</dbReference>
<keyword evidence="6" id="KW-0648">Protein biosynthesis</keyword>
<evidence type="ECO:0000256" key="2">
    <source>
        <dbReference type="ARBA" id="ARBA00013169"/>
    </source>
</evidence>
<evidence type="ECO:0000256" key="8">
    <source>
        <dbReference type="ARBA" id="ARBA00029936"/>
    </source>
</evidence>
<accession>A0AAW2H966</accession>
<dbReference type="Gene3D" id="3.40.50.620">
    <property type="entry name" value="HUPs"/>
    <property type="match status" value="2"/>
</dbReference>
<comment type="similarity">
    <text evidence="1">Belongs to the class-I aminoacyl-tRNA synthetase family.</text>
</comment>
<dbReference type="EMBL" id="JARGDH010000006">
    <property type="protein sequence ID" value="KAL0266230.1"/>
    <property type="molecule type" value="Genomic_DNA"/>
</dbReference>